<dbReference type="Pfam" id="PF00126">
    <property type="entry name" value="HTH_1"/>
    <property type="match status" value="1"/>
</dbReference>
<organism evidence="6">
    <name type="scientific">hydrothermal vent metagenome</name>
    <dbReference type="NCBI Taxonomy" id="652676"/>
    <lineage>
        <taxon>unclassified sequences</taxon>
        <taxon>metagenomes</taxon>
        <taxon>ecological metagenomes</taxon>
    </lineage>
</organism>
<sequence>MTPDLNSMALFVRVVDYKSFTEASRRLGVPISTVSRKISELEKHLGVRLLERSTRKLRLTEMGHEYYQCCRRGLDEFEAGSLIIAERQSEVAGTLRLSIPPNLADVLVVPIVCAFQVVYPKTVVKILVSEHNVDLIDEGIDIALRVGRLESSSMAARQLLLYRHLLVATPEYIKTHDVLTHPDELANHRIITFGGWQGPLFWELNNDKTTHKIAVEGVLSINEISGIQYAAQAHQGIANIPSIICSEALQQGALVEVMPEWRFLPTALSALYPSNRNTPRLVRLFIDFCVEHVKNAGFFTGV</sequence>
<protein>
    <submittedName>
        <fullName evidence="6">Transcriptional regulator, LysR family</fullName>
    </submittedName>
</protein>
<dbReference type="Gene3D" id="1.10.10.10">
    <property type="entry name" value="Winged helix-like DNA-binding domain superfamily/Winged helix DNA-binding domain"/>
    <property type="match status" value="1"/>
</dbReference>
<dbReference type="Pfam" id="PF03466">
    <property type="entry name" value="LysR_substrate"/>
    <property type="match status" value="1"/>
</dbReference>
<dbReference type="FunFam" id="1.10.10.10:FF:000001">
    <property type="entry name" value="LysR family transcriptional regulator"/>
    <property type="match status" value="1"/>
</dbReference>
<evidence type="ECO:0000256" key="2">
    <source>
        <dbReference type="ARBA" id="ARBA00023015"/>
    </source>
</evidence>
<dbReference type="InterPro" id="IPR000847">
    <property type="entry name" value="LysR_HTH_N"/>
</dbReference>
<evidence type="ECO:0000256" key="4">
    <source>
        <dbReference type="ARBA" id="ARBA00023163"/>
    </source>
</evidence>
<dbReference type="SUPFAM" id="SSF46785">
    <property type="entry name" value="Winged helix' DNA-binding domain"/>
    <property type="match status" value="1"/>
</dbReference>
<evidence type="ECO:0000256" key="3">
    <source>
        <dbReference type="ARBA" id="ARBA00023125"/>
    </source>
</evidence>
<dbReference type="InterPro" id="IPR036390">
    <property type="entry name" value="WH_DNA-bd_sf"/>
</dbReference>
<dbReference type="SUPFAM" id="SSF53850">
    <property type="entry name" value="Periplasmic binding protein-like II"/>
    <property type="match status" value="1"/>
</dbReference>
<evidence type="ECO:0000259" key="5">
    <source>
        <dbReference type="PROSITE" id="PS50931"/>
    </source>
</evidence>
<dbReference type="EMBL" id="UOFF01000131">
    <property type="protein sequence ID" value="VAW55873.1"/>
    <property type="molecule type" value="Genomic_DNA"/>
</dbReference>
<dbReference type="PROSITE" id="PS50931">
    <property type="entry name" value="HTH_LYSR"/>
    <property type="match status" value="1"/>
</dbReference>
<gene>
    <name evidence="6" type="ORF">MNBD_GAMMA07-2555</name>
</gene>
<dbReference type="InterPro" id="IPR036388">
    <property type="entry name" value="WH-like_DNA-bd_sf"/>
</dbReference>
<dbReference type="Gene3D" id="3.40.190.290">
    <property type="match status" value="1"/>
</dbReference>
<dbReference type="AlphaFoldDB" id="A0A3B0WTW8"/>
<keyword evidence="3" id="KW-0238">DNA-binding</keyword>
<dbReference type="PANTHER" id="PTHR30537:SF68">
    <property type="entry name" value="TRANSCRIPTIONAL REGULATOR-RELATED"/>
    <property type="match status" value="1"/>
</dbReference>
<dbReference type="CDD" id="cd08422">
    <property type="entry name" value="PBP2_CrgA_like"/>
    <property type="match status" value="1"/>
</dbReference>
<dbReference type="GO" id="GO:0003700">
    <property type="term" value="F:DNA-binding transcription factor activity"/>
    <property type="evidence" value="ECO:0007669"/>
    <property type="project" value="InterPro"/>
</dbReference>
<comment type="similarity">
    <text evidence="1">Belongs to the LysR transcriptional regulatory family.</text>
</comment>
<keyword evidence="4" id="KW-0804">Transcription</keyword>
<dbReference type="GO" id="GO:0043565">
    <property type="term" value="F:sequence-specific DNA binding"/>
    <property type="evidence" value="ECO:0007669"/>
    <property type="project" value="TreeGrafter"/>
</dbReference>
<keyword evidence="2" id="KW-0805">Transcription regulation</keyword>
<reference evidence="6" key="1">
    <citation type="submission" date="2018-06" db="EMBL/GenBank/DDBJ databases">
        <authorList>
            <person name="Zhirakovskaya E."/>
        </authorList>
    </citation>
    <scope>NUCLEOTIDE SEQUENCE</scope>
</reference>
<evidence type="ECO:0000256" key="1">
    <source>
        <dbReference type="ARBA" id="ARBA00009437"/>
    </source>
</evidence>
<accession>A0A3B0WTW8</accession>
<feature type="domain" description="HTH lysR-type" evidence="5">
    <location>
        <begin position="3"/>
        <end position="60"/>
    </location>
</feature>
<name>A0A3B0WTW8_9ZZZZ</name>
<dbReference type="InterPro" id="IPR005119">
    <property type="entry name" value="LysR_subst-bd"/>
</dbReference>
<dbReference type="PANTHER" id="PTHR30537">
    <property type="entry name" value="HTH-TYPE TRANSCRIPTIONAL REGULATOR"/>
    <property type="match status" value="1"/>
</dbReference>
<proteinExistence type="inferred from homology"/>
<evidence type="ECO:0000313" key="6">
    <source>
        <dbReference type="EMBL" id="VAW55873.1"/>
    </source>
</evidence>
<dbReference type="GO" id="GO:0006351">
    <property type="term" value="P:DNA-templated transcription"/>
    <property type="evidence" value="ECO:0007669"/>
    <property type="project" value="TreeGrafter"/>
</dbReference>
<dbReference type="InterPro" id="IPR058163">
    <property type="entry name" value="LysR-type_TF_proteobact-type"/>
</dbReference>